<sequence>MHVLRLLLPVSFSENILFPFRRRSTEPEAPANGDLLPACVDRRICQAARPLNQRQTSKLSKTILRLSFSTFELSTHSTTCPFPRQHFSFRAWNKCKSACTDYHAFRHGGAQSAGYNNSCPT</sequence>
<reference evidence="1 2" key="1">
    <citation type="submission" date="2020-02" db="EMBL/GenBank/DDBJ databases">
        <authorList>
            <person name="Ferguson B K."/>
        </authorList>
    </citation>
    <scope>NUCLEOTIDE SEQUENCE [LARGE SCALE GENOMIC DNA]</scope>
</reference>
<dbReference type="Proteomes" id="UP000479000">
    <property type="component" value="Unassembled WGS sequence"/>
</dbReference>
<feature type="non-terminal residue" evidence="1">
    <location>
        <position position="121"/>
    </location>
</feature>
<gene>
    <name evidence="1" type="ORF">NTEN_LOCUS21520</name>
</gene>
<dbReference type="AlphaFoldDB" id="A0A6H5HK61"/>
<evidence type="ECO:0000313" key="1">
    <source>
        <dbReference type="EMBL" id="CAB0017522.1"/>
    </source>
</evidence>
<protein>
    <submittedName>
        <fullName evidence="1">Uncharacterized protein</fullName>
    </submittedName>
</protein>
<evidence type="ECO:0000313" key="2">
    <source>
        <dbReference type="Proteomes" id="UP000479000"/>
    </source>
</evidence>
<accession>A0A6H5HK61</accession>
<name>A0A6H5HK61_9HEMI</name>
<dbReference type="EMBL" id="CADCXU010031516">
    <property type="protein sequence ID" value="CAB0017522.1"/>
    <property type="molecule type" value="Genomic_DNA"/>
</dbReference>
<organism evidence="1 2">
    <name type="scientific">Nesidiocoris tenuis</name>
    <dbReference type="NCBI Taxonomy" id="355587"/>
    <lineage>
        <taxon>Eukaryota</taxon>
        <taxon>Metazoa</taxon>
        <taxon>Ecdysozoa</taxon>
        <taxon>Arthropoda</taxon>
        <taxon>Hexapoda</taxon>
        <taxon>Insecta</taxon>
        <taxon>Pterygota</taxon>
        <taxon>Neoptera</taxon>
        <taxon>Paraneoptera</taxon>
        <taxon>Hemiptera</taxon>
        <taxon>Heteroptera</taxon>
        <taxon>Panheteroptera</taxon>
        <taxon>Cimicomorpha</taxon>
        <taxon>Miridae</taxon>
        <taxon>Dicyphina</taxon>
        <taxon>Nesidiocoris</taxon>
    </lineage>
</organism>
<keyword evidence="2" id="KW-1185">Reference proteome</keyword>
<proteinExistence type="predicted"/>